<feature type="compositionally biased region" description="Basic and acidic residues" evidence="1">
    <location>
        <begin position="424"/>
        <end position="446"/>
    </location>
</feature>
<feature type="compositionally biased region" description="Basic and acidic residues" evidence="1">
    <location>
        <begin position="582"/>
        <end position="604"/>
    </location>
</feature>
<reference evidence="3" key="1">
    <citation type="submission" date="2023-11" db="EMBL/GenBank/DDBJ databases">
        <title>The genome sequences of three competitors of mushroom-forming fungi.</title>
        <authorList>
            <person name="Beijen E."/>
            <person name="Ohm R.A."/>
        </authorList>
    </citation>
    <scope>NUCLEOTIDE SEQUENCE</scope>
    <source>
        <strain evidence="3">CBS 100526</strain>
    </source>
</reference>
<evidence type="ECO:0000259" key="2">
    <source>
        <dbReference type="PROSITE" id="PS00028"/>
    </source>
</evidence>
<sequence>MAQMEPQIAPLVNHSLTLFKTLDNLAVSSQDELTKVRSHLARFKLWAGSLGAHRPFGDRSLEYRLRDTSFVRNHVISLLQELVSSIDEGIQAYTTDGDDKMATDDLDDTDKDLTSYFASDKESDAMVTLENIGQIIDCLLRLSGTIRNPAPHDQFLSKAGADIFSTFKECDMKYIRQTFSKLDGNIADRLGIALSRRRQYLKYREELSVGATMATSSNSEMSKNMENAESFTELDKICDKMSEISETSYASSDAATDELQVPDIPEEHIKVPFQCPYCRATIMIEDRKSWKKHVFGDLQPYVCLFDNCSSPNQLYQRRRDWAAHMEREHWVSWSCPFGCPKSFDAQEIFKAHLNREHKQSFESIDLQAVVNMCSSPDDSKMVGICPLCWVHQIQSGESYQSHVGDHLEHVALFVLPQTVFDGNDDGHDGHDHDRHDNDDNEGHDGNDNEVYDGYNGNDSDGHDSNNHDGHDDYHNQGHDSHDSSDDDDHDGNDNDTHDDYHNQGHDSHDNNSHNSSGNNDHDGDNNGDNDGNDSKGHDSNNNSAYGGNDNNDHVGNNNDGHDSNDNKSYDGKNDSDHDDYDENGHDSNDDKGHDTNNTKGHDGNTIKATSHNKGHDSNDNKGRDDSDNKVYDSNENNSPDGRDNKGHNNNGHDGNNPKGHDGNDNKSHDSNDKKGHDDYDSHTRPKKNYGKSDHHRESRRDEDEELDKDNTSFTDNRTSSQYRQYRQYIPDVSGLTYETIERTVHHTQTRTVTTTTSETFVRERLGPSSPRLRGGFTASPLVEEISDGEPERYQRYGVRTERHTEGDGENK</sequence>
<protein>
    <recommendedName>
        <fullName evidence="2">C2H2-type domain-containing protein</fullName>
    </recommendedName>
</protein>
<feature type="compositionally biased region" description="Basic and acidic residues" evidence="1">
    <location>
        <begin position="559"/>
        <end position="575"/>
    </location>
</feature>
<feature type="compositionally biased region" description="Basic and acidic residues" evidence="1">
    <location>
        <begin position="789"/>
        <end position="811"/>
    </location>
</feature>
<feature type="compositionally biased region" description="Basic and acidic residues" evidence="1">
    <location>
        <begin position="491"/>
        <end position="511"/>
    </location>
</feature>
<feature type="compositionally biased region" description="Basic and acidic residues" evidence="1">
    <location>
        <begin position="658"/>
        <end position="683"/>
    </location>
</feature>
<dbReference type="PROSITE" id="PS00028">
    <property type="entry name" value="ZINC_FINGER_C2H2_1"/>
    <property type="match status" value="1"/>
</dbReference>
<feature type="compositionally biased region" description="Low complexity" evidence="1">
    <location>
        <begin position="647"/>
        <end position="657"/>
    </location>
</feature>
<evidence type="ECO:0000313" key="3">
    <source>
        <dbReference type="EMBL" id="KAK4081076.1"/>
    </source>
</evidence>
<evidence type="ECO:0000256" key="1">
    <source>
        <dbReference type="SAM" id="MobiDB-lite"/>
    </source>
</evidence>
<comment type="caution">
    <text evidence="3">The sequence shown here is derived from an EMBL/GenBank/DDBJ whole genome shotgun (WGS) entry which is preliminary data.</text>
</comment>
<feature type="domain" description="C2H2-type" evidence="2">
    <location>
        <begin position="335"/>
        <end position="357"/>
    </location>
</feature>
<keyword evidence="4" id="KW-1185">Reference proteome</keyword>
<dbReference type="Pfam" id="PF26082">
    <property type="entry name" value="zf-C2H2_AcuF"/>
    <property type="match status" value="1"/>
</dbReference>
<dbReference type="InterPro" id="IPR058925">
    <property type="entry name" value="zf-C2H2_AcuF"/>
</dbReference>
<dbReference type="PANTHER" id="PTHR35391:SF7">
    <property type="entry name" value="C2H2-TYPE DOMAIN-CONTAINING PROTEIN"/>
    <property type="match status" value="1"/>
</dbReference>
<feature type="compositionally biased region" description="Basic and acidic residues" evidence="1">
    <location>
        <begin position="459"/>
        <end position="483"/>
    </location>
</feature>
<feature type="region of interest" description="Disordered" evidence="1">
    <location>
        <begin position="765"/>
        <end position="811"/>
    </location>
</feature>
<dbReference type="PANTHER" id="PTHR35391">
    <property type="entry name" value="C2H2-TYPE DOMAIN-CONTAINING PROTEIN-RELATED"/>
    <property type="match status" value="1"/>
</dbReference>
<dbReference type="InterPro" id="IPR013087">
    <property type="entry name" value="Znf_C2H2_type"/>
</dbReference>
<proteinExistence type="predicted"/>
<feature type="region of interest" description="Disordered" evidence="1">
    <location>
        <begin position="422"/>
        <end position="724"/>
    </location>
</feature>
<dbReference type="Proteomes" id="UP001273209">
    <property type="component" value="Unassembled WGS sequence"/>
</dbReference>
<dbReference type="AlphaFoldDB" id="A0AAE1M144"/>
<feature type="compositionally biased region" description="Basic and acidic residues" evidence="1">
    <location>
        <begin position="613"/>
        <end position="632"/>
    </location>
</feature>
<evidence type="ECO:0000313" key="4">
    <source>
        <dbReference type="Proteomes" id="UP001273209"/>
    </source>
</evidence>
<organism evidence="3 4">
    <name type="scientific">Trichoderma aggressivum f. europaeum</name>
    <dbReference type="NCBI Taxonomy" id="173218"/>
    <lineage>
        <taxon>Eukaryota</taxon>
        <taxon>Fungi</taxon>
        <taxon>Dikarya</taxon>
        <taxon>Ascomycota</taxon>
        <taxon>Pezizomycotina</taxon>
        <taxon>Sordariomycetes</taxon>
        <taxon>Hypocreomycetidae</taxon>
        <taxon>Hypocreales</taxon>
        <taxon>Hypocreaceae</taxon>
        <taxon>Trichoderma</taxon>
    </lineage>
</organism>
<dbReference type="RefSeq" id="XP_062758225.1">
    <property type="nucleotide sequence ID" value="XM_062896808.1"/>
</dbReference>
<name>A0AAE1M144_9HYPO</name>
<feature type="compositionally biased region" description="Low complexity" evidence="1">
    <location>
        <begin position="539"/>
        <end position="558"/>
    </location>
</feature>
<dbReference type="EMBL" id="JAWRVG010000007">
    <property type="protein sequence ID" value="KAK4081076.1"/>
    <property type="molecule type" value="Genomic_DNA"/>
</dbReference>
<gene>
    <name evidence="3" type="ORF">Triagg1_2608</name>
</gene>
<dbReference type="SMART" id="SM00355">
    <property type="entry name" value="ZnF_C2H2"/>
    <property type="match status" value="3"/>
</dbReference>
<feature type="compositionally biased region" description="Polar residues" evidence="1">
    <location>
        <begin position="711"/>
        <end position="724"/>
    </location>
</feature>
<dbReference type="GeneID" id="87916713"/>
<feature type="compositionally biased region" description="Basic and acidic residues" evidence="1">
    <location>
        <begin position="690"/>
        <end position="701"/>
    </location>
</feature>
<accession>A0AAE1M144</accession>